<feature type="domain" description="DUF3108" evidence="1">
    <location>
        <begin position="155"/>
        <end position="217"/>
    </location>
</feature>
<protein>
    <recommendedName>
        <fullName evidence="1">DUF3108 domain-containing protein</fullName>
    </recommendedName>
</protein>
<organism evidence="2">
    <name type="scientific">uncultured Thiotrichaceae bacterium</name>
    <dbReference type="NCBI Taxonomy" id="298394"/>
    <lineage>
        <taxon>Bacteria</taxon>
        <taxon>Pseudomonadati</taxon>
        <taxon>Pseudomonadota</taxon>
        <taxon>Gammaproteobacteria</taxon>
        <taxon>Thiotrichales</taxon>
        <taxon>Thiotrichaceae</taxon>
        <taxon>environmental samples</taxon>
    </lineage>
</organism>
<sequence length="245" mass="27838">MIIRRWLLVVWVFIALFGVVACGSEPPDKDDYFPLNKGLSWEYRYQLTTLLKQEEGVYRVSNLGTAEVDGETVTVRRTNEGRDYYLMRKADGVYRYASRTLFQGEPVVDEPMRLVLPLPYSDDGERRWSSTTGTYVIHRAGPSTITTDPVPDFLMSYRVVSRDETVVVPAGKFEDCLLVEGVATLKVFADPHVGYMDVPVKTREWYAPGVGLVKLERTEVLDTRIYKGGSYLFELVGVDGWLQAE</sequence>
<name>A0A6S6TRY8_9GAMM</name>
<dbReference type="PROSITE" id="PS51257">
    <property type="entry name" value="PROKAR_LIPOPROTEIN"/>
    <property type="match status" value="1"/>
</dbReference>
<dbReference type="AlphaFoldDB" id="A0A6S6TRY8"/>
<dbReference type="Gene3D" id="2.40.360.20">
    <property type="match status" value="1"/>
</dbReference>
<dbReference type="InterPro" id="IPR049279">
    <property type="entry name" value="DUF3108-like"/>
</dbReference>
<proteinExistence type="predicted"/>
<dbReference type="EMBL" id="CACVAV010000292">
    <property type="protein sequence ID" value="CAA6818783.1"/>
    <property type="molecule type" value="Genomic_DNA"/>
</dbReference>
<evidence type="ECO:0000259" key="1">
    <source>
        <dbReference type="Pfam" id="PF21347"/>
    </source>
</evidence>
<reference evidence="2" key="1">
    <citation type="submission" date="2020-01" db="EMBL/GenBank/DDBJ databases">
        <authorList>
            <person name="Meier V. D."/>
            <person name="Meier V D."/>
        </authorList>
    </citation>
    <scope>NUCLEOTIDE SEQUENCE</scope>
    <source>
        <strain evidence="2">HLG_WM_MAG_08</strain>
    </source>
</reference>
<accession>A0A6S6TRY8</accession>
<dbReference type="Pfam" id="PF21347">
    <property type="entry name" value="DUF3108_like"/>
    <property type="match status" value="1"/>
</dbReference>
<evidence type="ECO:0000313" key="2">
    <source>
        <dbReference type="EMBL" id="CAA6818783.1"/>
    </source>
</evidence>
<gene>
    <name evidence="2" type="ORF">HELGO_WM20447</name>
</gene>